<dbReference type="HOGENOM" id="CLU_101141_2_0_11"/>
<dbReference type="EMBL" id="CP000481">
    <property type="protein sequence ID" value="ABK53385.1"/>
    <property type="molecule type" value="Genomic_DNA"/>
</dbReference>
<proteinExistence type="predicted"/>
<dbReference type="SUPFAM" id="SSF54637">
    <property type="entry name" value="Thioesterase/thiol ester dehydrase-isomerase"/>
    <property type="match status" value="1"/>
</dbReference>
<dbReference type="CDD" id="cd00586">
    <property type="entry name" value="4HBT"/>
    <property type="match status" value="1"/>
</dbReference>
<dbReference type="STRING" id="351607.Acel_1613"/>
<dbReference type="GO" id="GO:0047617">
    <property type="term" value="F:fatty acyl-CoA hydrolase activity"/>
    <property type="evidence" value="ECO:0007669"/>
    <property type="project" value="TreeGrafter"/>
</dbReference>
<reference evidence="1 2" key="1">
    <citation type="journal article" date="2009" name="Genome Res.">
        <title>Complete genome of the cellulolytic thermophile Acidothermus cellulolyticus 11B provides insights into its ecophysiological and evolutionary adaptations.</title>
        <authorList>
            <person name="Barabote R.D."/>
            <person name="Xie G."/>
            <person name="Leu D.H."/>
            <person name="Normand P."/>
            <person name="Necsulea A."/>
            <person name="Daubin V."/>
            <person name="Medigue C."/>
            <person name="Adney W.S."/>
            <person name="Xu X.C."/>
            <person name="Lapidus A."/>
            <person name="Parales R.E."/>
            <person name="Detter C."/>
            <person name="Pujic P."/>
            <person name="Bruce D."/>
            <person name="Lavire C."/>
            <person name="Challacombe J.F."/>
            <person name="Brettin T.S."/>
            <person name="Berry A.M."/>
        </authorList>
    </citation>
    <scope>NUCLEOTIDE SEQUENCE [LARGE SCALE GENOMIC DNA]</scope>
    <source>
        <strain evidence="2">ATCC 43068 / DSM 8971 / 11B</strain>
    </source>
</reference>
<dbReference type="AlphaFoldDB" id="A0LVC5"/>
<evidence type="ECO:0000313" key="1">
    <source>
        <dbReference type="EMBL" id="ABK53385.1"/>
    </source>
</evidence>
<evidence type="ECO:0000313" key="2">
    <source>
        <dbReference type="Proteomes" id="UP000008221"/>
    </source>
</evidence>
<sequence>MDAFGHVNNVPFVAYMQEARTGMLFAGDAQEYAPDLIKGVVVARHEIDYRRPLTWRPEPIEIDVWTAQVRASSFTLRYEMRDQLAKPEPVVLAEALTVLVPYDLSSGRPRRVTPAERAFLERYLEPENS</sequence>
<dbReference type="Pfam" id="PF13279">
    <property type="entry name" value="4HBT_2"/>
    <property type="match status" value="1"/>
</dbReference>
<accession>A0LVC5</accession>
<dbReference type="InterPro" id="IPR050563">
    <property type="entry name" value="4-hydroxybenzoyl-CoA_TE"/>
</dbReference>
<dbReference type="PANTHER" id="PTHR31793:SF24">
    <property type="entry name" value="LONG-CHAIN ACYL-COA THIOESTERASE FADM"/>
    <property type="match status" value="1"/>
</dbReference>
<protein>
    <submittedName>
        <fullName evidence="1">Thioesterase superfamily protein</fullName>
    </submittedName>
</protein>
<name>A0LVC5_ACIC1</name>
<dbReference type="InParanoid" id="A0LVC5"/>
<organism evidence="1 2">
    <name type="scientific">Acidothermus cellulolyticus (strain ATCC 43068 / DSM 8971 / 11B)</name>
    <dbReference type="NCBI Taxonomy" id="351607"/>
    <lineage>
        <taxon>Bacteria</taxon>
        <taxon>Bacillati</taxon>
        <taxon>Actinomycetota</taxon>
        <taxon>Actinomycetes</taxon>
        <taxon>Acidothermales</taxon>
        <taxon>Acidothermaceae</taxon>
        <taxon>Acidothermus</taxon>
    </lineage>
</organism>
<dbReference type="PANTHER" id="PTHR31793">
    <property type="entry name" value="4-HYDROXYBENZOYL-COA THIOESTERASE FAMILY MEMBER"/>
    <property type="match status" value="1"/>
</dbReference>
<keyword evidence="2" id="KW-1185">Reference proteome</keyword>
<dbReference type="InterPro" id="IPR029069">
    <property type="entry name" value="HotDog_dom_sf"/>
</dbReference>
<dbReference type="Proteomes" id="UP000008221">
    <property type="component" value="Chromosome"/>
</dbReference>
<gene>
    <name evidence="1" type="ordered locus">Acel_1613</name>
</gene>
<dbReference type="eggNOG" id="COG0824">
    <property type="taxonomic scope" value="Bacteria"/>
</dbReference>
<dbReference type="KEGG" id="ace:Acel_1613"/>
<dbReference type="Gene3D" id="3.10.129.10">
    <property type="entry name" value="Hotdog Thioesterase"/>
    <property type="match status" value="1"/>
</dbReference>